<reference evidence="3 4" key="2">
    <citation type="submission" date="2019-07" db="EMBL/GenBank/DDBJ databases">
        <authorList>
            <person name="Huang Y."/>
        </authorList>
    </citation>
    <scope>NUCLEOTIDE SEQUENCE [LARGE SCALE GENOMIC DNA]</scope>
    <source>
        <strain evidence="3 4">HY188</strain>
        <plasmid evidence="3 4">unnamed</plasmid>
    </source>
</reference>
<protein>
    <recommendedName>
        <fullName evidence="5">Type VII secretion protein EccE</fullName>
    </recommendedName>
</protein>
<dbReference type="AlphaFoldDB" id="A0A516XA30"/>
<feature type="region of interest" description="Disordered" evidence="1">
    <location>
        <begin position="418"/>
        <end position="464"/>
    </location>
</feature>
<dbReference type="EMBL" id="CP041766">
    <property type="protein sequence ID" value="QDQ99521.1"/>
    <property type="molecule type" value="Genomic_DNA"/>
</dbReference>
<dbReference type="OrthoDB" id="4434319at2"/>
<dbReference type="InterPro" id="IPR049978">
    <property type="entry name" value="SCO6880-like"/>
</dbReference>
<keyword evidence="2" id="KW-0472">Membrane</keyword>
<keyword evidence="3" id="KW-0614">Plasmid</keyword>
<accession>A0A516XA30</accession>
<keyword evidence="2" id="KW-0812">Transmembrane</keyword>
<organism evidence="3 4">
    <name type="scientific">Tomitella fengzijianii</name>
    <dbReference type="NCBI Taxonomy" id="2597660"/>
    <lineage>
        <taxon>Bacteria</taxon>
        <taxon>Bacillati</taxon>
        <taxon>Actinomycetota</taxon>
        <taxon>Actinomycetes</taxon>
        <taxon>Mycobacteriales</taxon>
        <taxon>Tomitella</taxon>
    </lineage>
</organism>
<gene>
    <name evidence="3" type="ORF">FO059_18170</name>
</gene>
<feature type="compositionally biased region" description="Basic and acidic residues" evidence="1">
    <location>
        <begin position="418"/>
        <end position="438"/>
    </location>
</feature>
<dbReference type="Proteomes" id="UP000317344">
    <property type="component" value="Plasmid unnamed"/>
</dbReference>
<evidence type="ECO:0000256" key="2">
    <source>
        <dbReference type="SAM" id="Phobius"/>
    </source>
</evidence>
<name>A0A516XA30_9ACTN</name>
<keyword evidence="4" id="KW-1185">Reference proteome</keyword>
<keyword evidence="2" id="KW-1133">Transmembrane helix</keyword>
<dbReference type="NCBIfam" id="NF042935">
    <property type="entry name" value="SCO6880_fam"/>
    <property type="match status" value="1"/>
</dbReference>
<feature type="transmembrane region" description="Helical" evidence="2">
    <location>
        <begin position="26"/>
        <end position="46"/>
    </location>
</feature>
<sequence length="536" mass="57854">MEVSRMSEQRTSMLGRESASRGRMGIAEPVLAAYVIVTVLCLAVYVIVGQSWWTLGFIALVAVSTVAVTLSRPGHRSPAEGWVHRLRDRRRRRDGEHLYVGAADPDYGRAGVDPGWARPVPLGKVDPVEVAGTGLDEMFILEHRPEGEDHYFSVVLSIQGLAAGLRSDAEWAAAQAQFGAAMASMARRSSLVTGWGMVHRSVPADLWPHEAWITARVRANPAAAASAPAAAAYGQTIDELAPHVEEHRAYGVLIFRRTRAFEKEASRVAGRKGAPVRGGIAQVIRDETARAVASLSAARMGQVTVLGEQRACAVFRSFLDPSYPLDEHAGADFDNCWPSYVGGDEAMVVTGRDGDWYTRAGTIHPADIQPVELGPLWHASVLTGVEPDEGDDEVPPAPTIRTVAVRLDFIEAGRARSDAKKHVTQDAARRLKEEKQGRITDGGSEMQQGASERRRADLMPGTGHHGGVFTMSVAVTGRDADDVLRGCARVEAAADEAGIDRIDWHDDSHDVAVFATLPLGRGLAGSKLTRETNPLR</sequence>
<proteinExistence type="predicted"/>
<dbReference type="KEGG" id="toy:FO059_18170"/>
<evidence type="ECO:0000256" key="1">
    <source>
        <dbReference type="SAM" id="MobiDB-lite"/>
    </source>
</evidence>
<evidence type="ECO:0000313" key="4">
    <source>
        <dbReference type="Proteomes" id="UP000317344"/>
    </source>
</evidence>
<evidence type="ECO:0000313" key="3">
    <source>
        <dbReference type="EMBL" id="QDQ99521.1"/>
    </source>
</evidence>
<geneLocation type="plasmid" evidence="3">
    <name>unnamed</name>
</geneLocation>
<evidence type="ECO:0008006" key="5">
    <source>
        <dbReference type="Google" id="ProtNLM"/>
    </source>
</evidence>
<reference evidence="3 4" key="1">
    <citation type="submission" date="2019-07" db="EMBL/GenBank/DDBJ databases">
        <title>Tomitella cavernea sp. nov., an actinomycete isolated from soil.</title>
        <authorList>
            <person name="Cheng J."/>
        </authorList>
    </citation>
    <scope>NUCLEOTIDE SEQUENCE [LARGE SCALE GENOMIC DNA]</scope>
    <source>
        <strain evidence="3 4">HY188</strain>
        <plasmid evidence="3 4">unnamed</plasmid>
    </source>
</reference>